<protein>
    <submittedName>
        <fullName evidence="1">Uncharacterized protein</fullName>
    </submittedName>
</protein>
<dbReference type="RefSeq" id="WP_184711706.1">
    <property type="nucleotide sequence ID" value="NZ_JACHKZ010000051.1"/>
</dbReference>
<dbReference type="EMBL" id="JACHKZ010000051">
    <property type="protein sequence ID" value="MBB6580049.1"/>
    <property type="molecule type" value="Genomic_DNA"/>
</dbReference>
<reference evidence="1 2" key="1">
    <citation type="submission" date="2020-08" db="EMBL/GenBank/DDBJ databases">
        <title>Functional genomics of gut bacteria from endangered species of beetles.</title>
        <authorList>
            <person name="Carlos-Shanley C."/>
        </authorList>
    </citation>
    <scope>NUCLEOTIDE SEQUENCE [LARGE SCALE GENOMIC DNA]</scope>
    <source>
        <strain evidence="1 2">S00124</strain>
    </source>
</reference>
<proteinExistence type="predicted"/>
<gene>
    <name evidence="1" type="ORF">HNP33_004175</name>
</gene>
<sequence>MSTTKEEIFAQMRAPDLELPKIRDVGLAYATWLSKVYDLLPPEHQKNAILLGAVVNARSSRLMPVLKMEQIDDWLEYCKKVYGKRATAA</sequence>
<name>A0ABR6RLK1_9BURK</name>
<comment type="caution">
    <text evidence="1">The sequence shown here is derived from an EMBL/GenBank/DDBJ whole genome shotgun (WGS) entry which is preliminary data.</text>
</comment>
<evidence type="ECO:0000313" key="2">
    <source>
        <dbReference type="Proteomes" id="UP000562492"/>
    </source>
</evidence>
<evidence type="ECO:0000313" key="1">
    <source>
        <dbReference type="EMBL" id="MBB6580049.1"/>
    </source>
</evidence>
<dbReference type="Proteomes" id="UP000562492">
    <property type="component" value="Unassembled WGS sequence"/>
</dbReference>
<accession>A0ABR6RLK1</accession>
<keyword evidence="2" id="KW-1185">Reference proteome</keyword>
<organism evidence="1 2">
    <name type="scientific">Comamonas odontotermitis</name>
    <dbReference type="NCBI Taxonomy" id="379895"/>
    <lineage>
        <taxon>Bacteria</taxon>
        <taxon>Pseudomonadati</taxon>
        <taxon>Pseudomonadota</taxon>
        <taxon>Betaproteobacteria</taxon>
        <taxon>Burkholderiales</taxon>
        <taxon>Comamonadaceae</taxon>
        <taxon>Comamonas</taxon>
    </lineage>
</organism>